<evidence type="ECO:0000256" key="2">
    <source>
        <dbReference type="ARBA" id="ARBA00022490"/>
    </source>
</evidence>
<evidence type="ECO:0000313" key="6">
    <source>
        <dbReference type="EMBL" id="AIJ44649.1"/>
    </source>
</evidence>
<proteinExistence type="predicted"/>
<dbReference type="RefSeq" id="WP_003059178.1">
    <property type="nucleotide sequence ID" value="NZ_CP006704.1"/>
</dbReference>
<evidence type="ECO:0000313" key="7">
    <source>
        <dbReference type="Proteomes" id="UP000028782"/>
    </source>
</evidence>
<dbReference type="Pfam" id="PF05400">
    <property type="entry name" value="FliT"/>
    <property type="match status" value="1"/>
</dbReference>
<keyword evidence="2" id="KW-0963">Cytoplasm</keyword>
<evidence type="ECO:0000256" key="5">
    <source>
        <dbReference type="ARBA" id="ARBA00093797"/>
    </source>
</evidence>
<dbReference type="Gene3D" id="1.20.58.380">
    <property type="entry name" value="Flagellar protein flit"/>
    <property type="match status" value="1"/>
</dbReference>
<keyword evidence="6" id="KW-0966">Cell projection</keyword>
<organism evidence="6 7">
    <name type="scientific">Comamonas testosteroni TK102</name>
    <dbReference type="NCBI Taxonomy" id="1392005"/>
    <lineage>
        <taxon>Bacteria</taxon>
        <taxon>Pseudomonadati</taxon>
        <taxon>Pseudomonadota</taxon>
        <taxon>Betaproteobacteria</taxon>
        <taxon>Burkholderiales</taxon>
        <taxon>Comamonadaceae</taxon>
        <taxon>Comamonas</taxon>
    </lineage>
</organism>
<name>A0A076PCX5_COMTE</name>
<keyword evidence="4" id="KW-0143">Chaperone</keyword>
<comment type="subcellular location">
    <subcellularLocation>
        <location evidence="1">Cytoplasm</location>
        <location evidence="1">Cytosol</location>
    </subcellularLocation>
</comment>
<keyword evidence="3" id="KW-1005">Bacterial flagellum biogenesis</keyword>
<evidence type="ECO:0000256" key="1">
    <source>
        <dbReference type="ARBA" id="ARBA00004514"/>
    </source>
</evidence>
<protein>
    <recommendedName>
        <fullName evidence="5">Flagellar protein FliT</fullName>
    </recommendedName>
</protein>
<dbReference type="KEGG" id="ctes:O987_02300"/>
<evidence type="ECO:0000256" key="3">
    <source>
        <dbReference type="ARBA" id="ARBA00022795"/>
    </source>
</evidence>
<dbReference type="HOGENOM" id="CLU_155793_2_2_4"/>
<dbReference type="GO" id="GO:0044781">
    <property type="term" value="P:bacterial-type flagellum organization"/>
    <property type="evidence" value="ECO:0007669"/>
    <property type="project" value="UniProtKB-KW"/>
</dbReference>
<accession>A0A076PCX5</accession>
<dbReference type="AlphaFoldDB" id="A0A076PCX5"/>
<dbReference type="Proteomes" id="UP000028782">
    <property type="component" value="Chromosome"/>
</dbReference>
<dbReference type="GeneID" id="69558125"/>
<keyword evidence="6" id="KW-0969">Cilium</keyword>
<dbReference type="InterPro" id="IPR008622">
    <property type="entry name" value="FliT"/>
</dbReference>
<sequence>MEHTLIDFYRAIEESSAKMLQAAQAKDWDGVARYEGTCAVLIEQLRFRSRDEKLAPELRKEKARIMQRILRNDAQIRVLAEPWLASFEHMFDGQPHVMH</sequence>
<keyword evidence="6" id="KW-0282">Flagellum</keyword>
<reference evidence="6 7" key="1">
    <citation type="journal article" date="2014" name="Genome Announc.">
        <title>Complete Genome Sequence of Polychlorinated Biphenyl Degrader Comamonas testosteroni TK102 (NBRC 109938).</title>
        <authorList>
            <person name="Fukuda K."/>
            <person name="Hosoyama A."/>
            <person name="Tsuchikane K."/>
            <person name="Ohji S."/>
            <person name="Yamazoe A."/>
            <person name="Fujita N."/>
            <person name="Shintani M."/>
            <person name="Kimbara K."/>
        </authorList>
    </citation>
    <scope>NUCLEOTIDE SEQUENCE [LARGE SCALE GENOMIC DNA]</scope>
    <source>
        <strain evidence="6">TK102</strain>
    </source>
</reference>
<dbReference type="EMBL" id="CP006704">
    <property type="protein sequence ID" value="AIJ44649.1"/>
    <property type="molecule type" value="Genomic_DNA"/>
</dbReference>
<gene>
    <name evidence="6" type="ORF">O987_02300</name>
</gene>
<evidence type="ECO:0000256" key="4">
    <source>
        <dbReference type="ARBA" id="ARBA00023186"/>
    </source>
</evidence>